<dbReference type="SUPFAM" id="SSF102114">
    <property type="entry name" value="Radical SAM enzymes"/>
    <property type="match status" value="1"/>
</dbReference>
<feature type="binding site" evidence="7">
    <location>
        <position position="72"/>
    </location>
    <ligand>
        <name>[4Fe-4S] cluster</name>
        <dbReference type="ChEBI" id="CHEBI:49883"/>
        <note>4Fe-4S-S-AdoMet</note>
    </ligand>
</feature>
<dbReference type="PROSITE" id="PS51918">
    <property type="entry name" value="RADICAL_SAM"/>
    <property type="match status" value="1"/>
</dbReference>
<dbReference type="GO" id="GO:0046872">
    <property type="term" value="F:metal ion binding"/>
    <property type="evidence" value="ECO:0007669"/>
    <property type="project" value="UniProtKB-KW"/>
</dbReference>
<evidence type="ECO:0000256" key="6">
    <source>
        <dbReference type="ARBA" id="ARBA00034078"/>
    </source>
</evidence>
<name>C0GH02_DETAL</name>
<dbReference type="InterPro" id="IPR006638">
    <property type="entry name" value="Elp3/MiaA/NifB-like_rSAM"/>
</dbReference>
<dbReference type="RefSeq" id="WP_008516689.1">
    <property type="nucleotide sequence ID" value="NZ_ACJM01000008.1"/>
</dbReference>
<feature type="binding site" evidence="8">
    <location>
        <position position="139"/>
    </location>
    <ligand>
        <name>(3R)-3-methyl-D-ornithine</name>
        <dbReference type="ChEBI" id="CHEBI:64642"/>
    </ligand>
</feature>
<protein>
    <submittedName>
        <fullName evidence="10">Radical SAM domain protein</fullName>
    </submittedName>
</protein>
<proteinExistence type="predicted"/>
<evidence type="ECO:0000256" key="8">
    <source>
        <dbReference type="PIRSR" id="PIRSR004762-2"/>
    </source>
</evidence>
<dbReference type="OrthoDB" id="9775764at2"/>
<evidence type="ECO:0000259" key="9">
    <source>
        <dbReference type="PROSITE" id="PS51918"/>
    </source>
</evidence>
<keyword evidence="4 7" id="KW-0408">Iron</keyword>
<evidence type="ECO:0000256" key="2">
    <source>
        <dbReference type="ARBA" id="ARBA00022691"/>
    </source>
</evidence>
<dbReference type="CDD" id="cd01335">
    <property type="entry name" value="Radical_SAM"/>
    <property type="match status" value="1"/>
</dbReference>
<dbReference type="PIRSF" id="PIRSF004762">
    <property type="entry name" value="CHP00423"/>
    <property type="match status" value="1"/>
</dbReference>
<dbReference type="AlphaFoldDB" id="C0GH02"/>
<dbReference type="Proteomes" id="UP000006443">
    <property type="component" value="Unassembled WGS sequence"/>
</dbReference>
<dbReference type="SFLD" id="SFLDF00348">
    <property type="entry name" value="FeFe_hydrogenase_maturase_(Hyd"/>
    <property type="match status" value="1"/>
</dbReference>
<reference evidence="10 11" key="1">
    <citation type="submission" date="2009-02" db="EMBL/GenBank/DDBJ databases">
        <title>Sequencing of the draft genome and assembly of Dethiobacter alkaliphilus AHT 1.</title>
        <authorList>
            <consortium name="US DOE Joint Genome Institute (JGI-PGF)"/>
            <person name="Lucas S."/>
            <person name="Copeland A."/>
            <person name="Lapidus A."/>
            <person name="Glavina del Rio T."/>
            <person name="Dalin E."/>
            <person name="Tice H."/>
            <person name="Bruce D."/>
            <person name="Goodwin L."/>
            <person name="Pitluck S."/>
            <person name="Larimer F."/>
            <person name="Land M.L."/>
            <person name="Hauser L."/>
            <person name="Muyzer G."/>
        </authorList>
    </citation>
    <scope>NUCLEOTIDE SEQUENCE [LARGE SCALE GENOMIC DNA]</scope>
    <source>
        <strain evidence="10 11">AHT 1</strain>
    </source>
</reference>
<dbReference type="InterPro" id="IPR007197">
    <property type="entry name" value="rSAM"/>
</dbReference>
<dbReference type="eggNOG" id="COG0502">
    <property type="taxonomic scope" value="Bacteria"/>
</dbReference>
<sequence length="354" mass="38563">MGKNINEIIEQAVNTGRLTKTDVVTLLSSSGEDAAALFAAADGVRKSQMGDEVHLRGLIEFSNYCERNCTYCGLRSSHKDLARYRMEEEEILAVAAAAVPLGYRTVVLQSGEDSYYDAQTVASIVHRLKKELGLVITLSLGERNRDEYKLWKDAGADRYLLKHETADADLYAALHPDMTWERRRQSLLTLRELGYQVGSGCMVGLPGQTLNALAEDLLFLQALDVEMAGIGPFVPNPHTPLAKAEGGTVEMTLKMIAVARLLLPKAHLPATTALGSIDKQGRQKALTGGANVVMPNITPNRYRRMYEIYPNKICLDDNPAHCRNCIGGIIASLGRHVADGPGHSPKDCFSGLAG</sequence>
<gene>
    <name evidence="10" type="ORF">DealDRAFT_1761</name>
</gene>
<feature type="binding site" evidence="7">
    <location>
        <position position="65"/>
    </location>
    <ligand>
        <name>[4Fe-4S] cluster</name>
        <dbReference type="ChEBI" id="CHEBI:49883"/>
        <note>4Fe-4S-S-AdoMet</note>
    </ligand>
</feature>
<dbReference type="SFLD" id="SFLDG01060">
    <property type="entry name" value="BATS_domain_containing"/>
    <property type="match status" value="1"/>
</dbReference>
<evidence type="ECO:0000256" key="1">
    <source>
        <dbReference type="ARBA" id="ARBA00022485"/>
    </source>
</evidence>
<keyword evidence="3" id="KW-0479">Metal-binding</keyword>
<dbReference type="Pfam" id="PF04055">
    <property type="entry name" value="Radical_SAM"/>
    <property type="match status" value="1"/>
</dbReference>
<dbReference type="Gene3D" id="3.20.20.70">
    <property type="entry name" value="Aldolase class I"/>
    <property type="match status" value="1"/>
</dbReference>
<dbReference type="GO" id="GO:0042364">
    <property type="term" value="P:water-soluble vitamin biosynthetic process"/>
    <property type="evidence" value="ECO:0007669"/>
    <property type="project" value="UniProtKB-ARBA"/>
</dbReference>
<feature type="binding site" evidence="8">
    <location>
        <position position="164"/>
    </location>
    <ligand>
        <name>S-adenosyl-L-methionine</name>
        <dbReference type="ChEBI" id="CHEBI:59789"/>
    </ligand>
</feature>
<dbReference type="NCBIfam" id="TIGR03956">
    <property type="entry name" value="rSAM_HydE"/>
    <property type="match status" value="1"/>
</dbReference>
<accession>C0GH02</accession>
<comment type="cofactor">
    <cofactor evidence="7">
        <name>[4Fe-4S] cluster</name>
        <dbReference type="ChEBI" id="CHEBI:49883"/>
    </cofactor>
    <text evidence="7">Binds 1 [4Fe-4S] cluster. The cluster is coordinated with 3 cysteines and an exchangeable S-adenosyl-L-methionine.</text>
</comment>
<evidence type="ECO:0000256" key="3">
    <source>
        <dbReference type="ARBA" id="ARBA00022723"/>
    </source>
</evidence>
<dbReference type="GO" id="GO:0051539">
    <property type="term" value="F:4 iron, 4 sulfur cluster binding"/>
    <property type="evidence" value="ECO:0007669"/>
    <property type="project" value="UniProtKB-KW"/>
</dbReference>
<evidence type="ECO:0000313" key="10">
    <source>
        <dbReference type="EMBL" id="EEG77304.1"/>
    </source>
</evidence>
<keyword evidence="1 7" id="KW-0004">4Fe-4S</keyword>
<dbReference type="STRING" id="555088.DealDRAFT_1761"/>
<dbReference type="GO" id="GO:0044272">
    <property type="term" value="P:sulfur compound biosynthetic process"/>
    <property type="evidence" value="ECO:0007669"/>
    <property type="project" value="UniProtKB-ARBA"/>
</dbReference>
<feature type="domain" description="Radical SAM core" evidence="9">
    <location>
        <begin position="51"/>
        <end position="273"/>
    </location>
</feature>
<evidence type="ECO:0000256" key="4">
    <source>
        <dbReference type="ARBA" id="ARBA00023004"/>
    </source>
</evidence>
<comment type="cofactor">
    <cofactor evidence="6">
        <name>[2Fe-2S] cluster</name>
        <dbReference type="ChEBI" id="CHEBI:190135"/>
    </cofactor>
</comment>
<feature type="binding site" evidence="7">
    <location>
        <position position="69"/>
    </location>
    <ligand>
        <name>[4Fe-4S] cluster</name>
        <dbReference type="ChEBI" id="CHEBI:49883"/>
        <note>4Fe-4S-S-AdoMet</note>
    </ligand>
</feature>
<dbReference type="EMBL" id="ACJM01000008">
    <property type="protein sequence ID" value="EEG77304.1"/>
    <property type="molecule type" value="Genomic_DNA"/>
</dbReference>
<dbReference type="PANTHER" id="PTHR43726:SF1">
    <property type="entry name" value="BIOTIN SYNTHASE"/>
    <property type="match status" value="1"/>
</dbReference>
<dbReference type="SFLD" id="SFLDG01082">
    <property type="entry name" value="B12-binding_domain_containing"/>
    <property type="match status" value="1"/>
</dbReference>
<dbReference type="SMART" id="SM00876">
    <property type="entry name" value="BATS"/>
    <property type="match status" value="1"/>
</dbReference>
<dbReference type="InterPro" id="IPR013785">
    <property type="entry name" value="Aldolase_TIM"/>
</dbReference>
<evidence type="ECO:0000313" key="11">
    <source>
        <dbReference type="Proteomes" id="UP000006443"/>
    </source>
</evidence>
<organism evidence="10 11">
    <name type="scientific">Dethiobacter alkaliphilus AHT 1</name>
    <dbReference type="NCBI Taxonomy" id="555088"/>
    <lineage>
        <taxon>Bacteria</taxon>
        <taxon>Bacillati</taxon>
        <taxon>Bacillota</taxon>
        <taxon>Dethiobacteria</taxon>
        <taxon>Dethiobacterales</taxon>
        <taxon>Dethiobacteraceae</taxon>
        <taxon>Dethiobacter</taxon>
    </lineage>
</organism>
<keyword evidence="5 7" id="KW-0411">Iron-sulfur</keyword>
<dbReference type="InterPro" id="IPR010722">
    <property type="entry name" value="BATS_dom"/>
</dbReference>
<dbReference type="SFLD" id="SFLDG01280">
    <property type="entry name" value="HydE/PylB-like"/>
    <property type="match status" value="1"/>
</dbReference>
<keyword evidence="2 7" id="KW-0949">S-adenosyl-L-methionine</keyword>
<feature type="binding site" evidence="8">
    <location>
        <position position="183"/>
    </location>
    <ligand>
        <name>S-adenosyl-L-methionine</name>
        <dbReference type="ChEBI" id="CHEBI:59789"/>
    </ligand>
</feature>
<dbReference type="GO" id="GO:0016740">
    <property type="term" value="F:transferase activity"/>
    <property type="evidence" value="ECO:0007669"/>
    <property type="project" value="TreeGrafter"/>
</dbReference>
<dbReference type="InterPro" id="IPR024021">
    <property type="entry name" value="FeFe-hyd_HydE_rSAM"/>
</dbReference>
<evidence type="ECO:0000256" key="5">
    <source>
        <dbReference type="ARBA" id="ARBA00023014"/>
    </source>
</evidence>
<dbReference type="SMART" id="SM00729">
    <property type="entry name" value="Elp3"/>
    <property type="match status" value="1"/>
</dbReference>
<dbReference type="PANTHER" id="PTHR43726">
    <property type="entry name" value="3-METHYLORNITHINE SYNTHASE"/>
    <property type="match status" value="1"/>
</dbReference>
<comment type="caution">
    <text evidence="10">The sequence shown here is derived from an EMBL/GenBank/DDBJ whole genome shotgun (WGS) entry which is preliminary data.</text>
</comment>
<evidence type="ECO:0000256" key="7">
    <source>
        <dbReference type="PIRSR" id="PIRSR004762-1"/>
    </source>
</evidence>
<dbReference type="InterPro" id="IPR058240">
    <property type="entry name" value="rSAM_sf"/>
</dbReference>
<keyword evidence="11" id="KW-1185">Reference proteome</keyword>
<dbReference type="SFLD" id="SFLDS00029">
    <property type="entry name" value="Radical_SAM"/>
    <property type="match status" value="1"/>
</dbReference>
<dbReference type="InterPro" id="IPR034422">
    <property type="entry name" value="HydE/PylB-like"/>
</dbReference>